<evidence type="ECO:0000259" key="1">
    <source>
        <dbReference type="Pfam" id="PF01926"/>
    </source>
</evidence>
<dbReference type="OrthoDB" id="4350356at2"/>
<dbReference type="PANTHER" id="PTHR42714">
    <property type="entry name" value="TRNA MODIFICATION GTPASE GTPBP3"/>
    <property type="match status" value="1"/>
</dbReference>
<sequence>MTRGEPVARTGPISVDALDEHQLDRVRQNVRRERDTEANKALSVAVMGHGGVGKSSLLNVLFGTRLPVGDVKPATREPLAISVPSNSGHLLTFWDMPGIGDSEDADAAYRAMYLEKLAECDVVIWAMHADSRCTGHEARHLRRLLDDADPEERRRIVGKVTHVLTKADLLTPPPWIFDMRGERGAFVPSPPLTARMELKAAHVEQMLVEPWGDVLSAHTYNTGEFAVRDDRLGFDRQTVTYRGHFSREVRERYTAAHPEHAAVFSRLRDNHRVLPCSALFRFNLAALMVNVVNKLGPTAIFRFQRVLDDVAELAGVPVTEMREYGNFLVWDGIRGARAFDLSRLPF</sequence>
<dbReference type="InterPro" id="IPR027417">
    <property type="entry name" value="P-loop_NTPase"/>
</dbReference>
<dbReference type="InterPro" id="IPR006073">
    <property type="entry name" value="GTP-bd"/>
</dbReference>
<dbReference type="Gene3D" id="3.40.50.300">
    <property type="entry name" value="P-loop containing nucleotide triphosphate hydrolases"/>
    <property type="match status" value="1"/>
</dbReference>
<evidence type="ECO:0000313" key="2">
    <source>
        <dbReference type="EMBL" id="RCG26537.1"/>
    </source>
</evidence>
<dbReference type="GO" id="GO:0030488">
    <property type="term" value="P:tRNA methylation"/>
    <property type="evidence" value="ECO:0007669"/>
    <property type="project" value="TreeGrafter"/>
</dbReference>
<organism evidence="2 3">
    <name type="scientific">Sphaerisporangium album</name>
    <dbReference type="NCBI Taxonomy" id="509200"/>
    <lineage>
        <taxon>Bacteria</taxon>
        <taxon>Bacillati</taxon>
        <taxon>Actinomycetota</taxon>
        <taxon>Actinomycetes</taxon>
        <taxon>Streptosporangiales</taxon>
        <taxon>Streptosporangiaceae</taxon>
        <taxon>Sphaerisporangium</taxon>
    </lineage>
</organism>
<protein>
    <recommendedName>
        <fullName evidence="1">G domain-containing protein</fullName>
    </recommendedName>
</protein>
<name>A0A367FA22_9ACTN</name>
<proteinExistence type="predicted"/>
<accession>A0A367FA22</accession>
<dbReference type="Pfam" id="PF01926">
    <property type="entry name" value="MMR_HSR1"/>
    <property type="match status" value="1"/>
</dbReference>
<dbReference type="Proteomes" id="UP000253094">
    <property type="component" value="Unassembled WGS sequence"/>
</dbReference>
<dbReference type="GO" id="GO:0002098">
    <property type="term" value="P:tRNA wobble uridine modification"/>
    <property type="evidence" value="ECO:0007669"/>
    <property type="project" value="TreeGrafter"/>
</dbReference>
<dbReference type="PANTHER" id="PTHR42714:SF2">
    <property type="entry name" value="TRNA MODIFICATION GTPASE GTPBP3, MITOCHONDRIAL"/>
    <property type="match status" value="1"/>
</dbReference>
<dbReference type="GO" id="GO:0005829">
    <property type="term" value="C:cytosol"/>
    <property type="evidence" value="ECO:0007669"/>
    <property type="project" value="TreeGrafter"/>
</dbReference>
<dbReference type="EMBL" id="QOIL01000019">
    <property type="protein sequence ID" value="RCG26537.1"/>
    <property type="molecule type" value="Genomic_DNA"/>
</dbReference>
<dbReference type="GO" id="GO:0005525">
    <property type="term" value="F:GTP binding"/>
    <property type="evidence" value="ECO:0007669"/>
    <property type="project" value="InterPro"/>
</dbReference>
<evidence type="ECO:0000313" key="3">
    <source>
        <dbReference type="Proteomes" id="UP000253094"/>
    </source>
</evidence>
<dbReference type="AlphaFoldDB" id="A0A367FA22"/>
<reference evidence="2 3" key="1">
    <citation type="submission" date="2018-06" db="EMBL/GenBank/DDBJ databases">
        <title>Sphaerisporangium craniellae sp. nov., isolated from a marine sponge in the South China Sea.</title>
        <authorList>
            <person name="Li L."/>
        </authorList>
    </citation>
    <scope>NUCLEOTIDE SEQUENCE [LARGE SCALE GENOMIC DNA]</scope>
    <source>
        <strain evidence="2 3">CCTCC AA 208026</strain>
    </source>
</reference>
<comment type="caution">
    <text evidence="2">The sequence shown here is derived from an EMBL/GenBank/DDBJ whole genome shotgun (WGS) entry which is preliminary data.</text>
</comment>
<dbReference type="SUPFAM" id="SSF52540">
    <property type="entry name" value="P-loop containing nucleoside triphosphate hydrolases"/>
    <property type="match status" value="1"/>
</dbReference>
<feature type="domain" description="G" evidence="1">
    <location>
        <begin position="44"/>
        <end position="144"/>
    </location>
</feature>
<keyword evidence="3" id="KW-1185">Reference proteome</keyword>
<gene>
    <name evidence="2" type="ORF">DQ384_29320</name>
</gene>